<dbReference type="InterPro" id="IPR039426">
    <property type="entry name" value="TonB-dep_rcpt-like"/>
</dbReference>
<feature type="signal peptide" evidence="12">
    <location>
        <begin position="1"/>
        <end position="34"/>
    </location>
</feature>
<feature type="chain" id="PRO_5045499449" evidence="12">
    <location>
        <begin position="35"/>
        <end position="723"/>
    </location>
</feature>
<evidence type="ECO:0000256" key="6">
    <source>
        <dbReference type="ARBA" id="ARBA00023077"/>
    </source>
</evidence>
<dbReference type="InterPro" id="IPR036942">
    <property type="entry name" value="Beta-barrel_TonB_sf"/>
</dbReference>
<protein>
    <submittedName>
        <fullName evidence="15">TonB-dependent receptor</fullName>
    </submittedName>
</protein>
<keyword evidence="4 10" id="KW-1134">Transmembrane beta strand</keyword>
<keyword evidence="3 10" id="KW-0813">Transport</keyword>
<dbReference type="InterPro" id="IPR000531">
    <property type="entry name" value="Beta-barrel_TonB"/>
</dbReference>
<evidence type="ECO:0000256" key="11">
    <source>
        <dbReference type="RuleBase" id="RU003357"/>
    </source>
</evidence>
<evidence type="ECO:0000256" key="4">
    <source>
        <dbReference type="ARBA" id="ARBA00022452"/>
    </source>
</evidence>
<dbReference type="Gene3D" id="2.40.170.20">
    <property type="entry name" value="TonB-dependent receptor, beta-barrel domain"/>
    <property type="match status" value="1"/>
</dbReference>
<evidence type="ECO:0000313" key="16">
    <source>
        <dbReference type="Proteomes" id="UP001629246"/>
    </source>
</evidence>
<dbReference type="Pfam" id="PF00593">
    <property type="entry name" value="TonB_dep_Rec_b-barrel"/>
    <property type="match status" value="1"/>
</dbReference>
<dbReference type="Proteomes" id="UP001629246">
    <property type="component" value="Unassembled WGS sequence"/>
</dbReference>
<evidence type="ECO:0000256" key="2">
    <source>
        <dbReference type="ARBA" id="ARBA00009810"/>
    </source>
</evidence>
<dbReference type="EMBL" id="JAQQFM010000003">
    <property type="protein sequence ID" value="MFL9923972.1"/>
    <property type="molecule type" value="Genomic_DNA"/>
</dbReference>
<keyword evidence="5 10" id="KW-0812">Transmembrane</keyword>
<keyword evidence="9 10" id="KW-0998">Cell outer membrane</keyword>
<gene>
    <name evidence="15" type="ORF">PQR62_06845</name>
</gene>
<evidence type="ECO:0000313" key="15">
    <source>
        <dbReference type="EMBL" id="MFL9923972.1"/>
    </source>
</evidence>
<keyword evidence="8 15" id="KW-0675">Receptor</keyword>
<name>A0ABW9A8H7_9BURK</name>
<accession>A0ABW9A8H7</accession>
<organism evidence="15 16">
    <name type="scientific">Herbaspirillum lusitanum</name>
    <dbReference type="NCBI Taxonomy" id="213312"/>
    <lineage>
        <taxon>Bacteria</taxon>
        <taxon>Pseudomonadati</taxon>
        <taxon>Pseudomonadota</taxon>
        <taxon>Betaproteobacteria</taxon>
        <taxon>Burkholderiales</taxon>
        <taxon>Oxalobacteraceae</taxon>
        <taxon>Herbaspirillum</taxon>
    </lineage>
</organism>
<evidence type="ECO:0000256" key="5">
    <source>
        <dbReference type="ARBA" id="ARBA00022692"/>
    </source>
</evidence>
<dbReference type="CDD" id="cd01347">
    <property type="entry name" value="ligand_gated_channel"/>
    <property type="match status" value="1"/>
</dbReference>
<evidence type="ECO:0000256" key="1">
    <source>
        <dbReference type="ARBA" id="ARBA00004571"/>
    </source>
</evidence>
<dbReference type="InterPro" id="IPR010105">
    <property type="entry name" value="TonB_sidphr_rcpt"/>
</dbReference>
<dbReference type="PANTHER" id="PTHR32552:SF84">
    <property type="entry name" value="TONB-DEPENDENT RECEPTOR-RELATED"/>
    <property type="match status" value="1"/>
</dbReference>
<evidence type="ECO:0000259" key="13">
    <source>
        <dbReference type="Pfam" id="PF00593"/>
    </source>
</evidence>
<feature type="domain" description="TonB-dependent receptor-like beta-barrel" evidence="13">
    <location>
        <begin position="290"/>
        <end position="690"/>
    </location>
</feature>
<comment type="caution">
    <text evidence="15">The sequence shown here is derived from an EMBL/GenBank/DDBJ whole genome shotgun (WGS) entry which is preliminary data.</text>
</comment>
<reference evidence="15 16" key="1">
    <citation type="journal article" date="2024" name="Chem. Sci.">
        <title>Discovery of megapolipeptins by genome mining of a Burkholderiales bacteria collection.</title>
        <authorList>
            <person name="Paulo B.S."/>
            <person name="Recchia M.J.J."/>
            <person name="Lee S."/>
            <person name="Fergusson C.H."/>
            <person name="Romanowski S.B."/>
            <person name="Hernandez A."/>
            <person name="Krull N."/>
            <person name="Liu D.Y."/>
            <person name="Cavanagh H."/>
            <person name="Bos A."/>
            <person name="Gray C.A."/>
            <person name="Murphy B.T."/>
            <person name="Linington R.G."/>
            <person name="Eustaquio A.S."/>
        </authorList>
    </citation>
    <scope>NUCLEOTIDE SEQUENCE [LARGE SCALE GENOMIC DNA]</scope>
    <source>
        <strain evidence="15 16">RL21-008-BIB-A</strain>
    </source>
</reference>
<evidence type="ECO:0000256" key="7">
    <source>
        <dbReference type="ARBA" id="ARBA00023136"/>
    </source>
</evidence>
<comment type="subcellular location">
    <subcellularLocation>
        <location evidence="1 10">Cell outer membrane</location>
        <topology evidence="1 10">Multi-pass membrane protein</topology>
    </subcellularLocation>
</comment>
<evidence type="ECO:0000256" key="9">
    <source>
        <dbReference type="ARBA" id="ARBA00023237"/>
    </source>
</evidence>
<sequence length="723" mass="78769">MSQSRAAMPASRSAHIALHTLPLALALAFRPALAADAGVNSDDKTSLPQISVVASDNAGLAALTTPAATGSNLGLTPLQNPASVSVIDRRQLDERGDATLVDAITRAPGFSSLAHPGNSGSSLSVRGFTDTTSVMRLYDGLRQYGGVGVSFPFSTWSVERVEVLRGPASVIYGDGAIGGVVNVIPKKPAQGAVQNEAEFSVGSNNTQRFGFGSGGAINDMLSYRFDIDGDRSDGWVDRGNSNDLTFSGALRLDVSPEFNLQLSYAQGRQRPMRYFGTPLVNGQQLEAVRDKNYNVADSDIQYKDRWAQLQAEWKPNADTTLHSRLYQINSYRYYRNAESYVYNAGTGLIDRSGNTEIRHDQSQTGNTTDATFRGHLLGLKNQVSLGFDISSSSFTHTNNTYTGSSPSVDPYNPVPGNYVSTIPFIPRYRNTASQYSLFAENRLELNDKLSLLAGLRYDHANVSRTDLTGGTGAFDQSFSNTGWRLGTVYALDSSTSLYAQYAEAADPIGGMLMLSPANSRYSLATGKQIEVGAKQAFWNGNGEWTLAVYDIKKNNLLTRDASNPNLSVQVGQRSSRGIEASLALLLARDWRLDANASLLRAQYDSFSESVGGVSVSRNGNVPTDVPRRLANLWLSWDFMPGWTASGGLRYVGSRYADNANTLKMPSYTTTDLALRWKMDAATTITLRGMNIFDKAYFTTAYYTNTQWLYGPGRQVELAVHHRF</sequence>
<evidence type="ECO:0000259" key="14">
    <source>
        <dbReference type="Pfam" id="PF07715"/>
    </source>
</evidence>
<keyword evidence="12" id="KW-0732">Signal</keyword>
<dbReference type="SUPFAM" id="SSF56935">
    <property type="entry name" value="Porins"/>
    <property type="match status" value="1"/>
</dbReference>
<keyword evidence="7 10" id="KW-0472">Membrane</keyword>
<feature type="domain" description="TonB-dependent receptor plug" evidence="14">
    <location>
        <begin position="79"/>
        <end position="180"/>
    </location>
</feature>
<evidence type="ECO:0000256" key="10">
    <source>
        <dbReference type="PROSITE-ProRule" id="PRU01360"/>
    </source>
</evidence>
<proteinExistence type="inferred from homology"/>
<dbReference type="InterPro" id="IPR037066">
    <property type="entry name" value="Plug_dom_sf"/>
</dbReference>
<evidence type="ECO:0000256" key="3">
    <source>
        <dbReference type="ARBA" id="ARBA00022448"/>
    </source>
</evidence>
<keyword evidence="6 11" id="KW-0798">TonB box</keyword>
<keyword evidence="16" id="KW-1185">Reference proteome</keyword>
<dbReference type="RefSeq" id="WP_408156144.1">
    <property type="nucleotide sequence ID" value="NZ_JAQQFM010000003.1"/>
</dbReference>
<comment type="similarity">
    <text evidence="2 10 11">Belongs to the TonB-dependent receptor family.</text>
</comment>
<evidence type="ECO:0000256" key="8">
    <source>
        <dbReference type="ARBA" id="ARBA00023170"/>
    </source>
</evidence>
<dbReference type="Gene3D" id="2.170.130.10">
    <property type="entry name" value="TonB-dependent receptor, plug domain"/>
    <property type="match status" value="1"/>
</dbReference>
<dbReference type="PROSITE" id="PS52016">
    <property type="entry name" value="TONB_DEPENDENT_REC_3"/>
    <property type="match status" value="1"/>
</dbReference>
<dbReference type="InterPro" id="IPR012910">
    <property type="entry name" value="Plug_dom"/>
</dbReference>
<dbReference type="Pfam" id="PF07715">
    <property type="entry name" value="Plug"/>
    <property type="match status" value="1"/>
</dbReference>
<dbReference type="NCBIfam" id="TIGR01783">
    <property type="entry name" value="TonB-siderophor"/>
    <property type="match status" value="1"/>
</dbReference>
<evidence type="ECO:0000256" key="12">
    <source>
        <dbReference type="SAM" id="SignalP"/>
    </source>
</evidence>
<dbReference type="PANTHER" id="PTHR32552">
    <property type="entry name" value="FERRICHROME IRON RECEPTOR-RELATED"/>
    <property type="match status" value="1"/>
</dbReference>